<dbReference type="EMBL" id="JAHRHJ020000003">
    <property type="protein sequence ID" value="KAH9323194.1"/>
    <property type="molecule type" value="Genomic_DNA"/>
</dbReference>
<evidence type="ECO:0000313" key="3">
    <source>
        <dbReference type="Proteomes" id="UP000824469"/>
    </source>
</evidence>
<feature type="non-terminal residue" evidence="2">
    <location>
        <position position="58"/>
    </location>
</feature>
<dbReference type="AlphaFoldDB" id="A0AA38LG65"/>
<reference evidence="2 3" key="1">
    <citation type="journal article" date="2021" name="Nat. Plants">
        <title>The Taxus genome provides insights into paclitaxel biosynthesis.</title>
        <authorList>
            <person name="Xiong X."/>
            <person name="Gou J."/>
            <person name="Liao Q."/>
            <person name="Li Y."/>
            <person name="Zhou Q."/>
            <person name="Bi G."/>
            <person name="Li C."/>
            <person name="Du R."/>
            <person name="Wang X."/>
            <person name="Sun T."/>
            <person name="Guo L."/>
            <person name="Liang H."/>
            <person name="Lu P."/>
            <person name="Wu Y."/>
            <person name="Zhang Z."/>
            <person name="Ro D.K."/>
            <person name="Shang Y."/>
            <person name="Huang S."/>
            <person name="Yan J."/>
        </authorList>
    </citation>
    <scope>NUCLEOTIDE SEQUENCE [LARGE SCALE GENOMIC DNA]</scope>
    <source>
        <strain evidence="2">Ta-2019</strain>
    </source>
</reference>
<comment type="caution">
    <text evidence="2">The sequence shown here is derived from an EMBL/GenBank/DDBJ whole genome shotgun (WGS) entry which is preliminary data.</text>
</comment>
<feature type="region of interest" description="Disordered" evidence="1">
    <location>
        <begin position="22"/>
        <end position="58"/>
    </location>
</feature>
<organism evidence="2 3">
    <name type="scientific">Taxus chinensis</name>
    <name type="common">Chinese yew</name>
    <name type="synonym">Taxus wallichiana var. chinensis</name>
    <dbReference type="NCBI Taxonomy" id="29808"/>
    <lineage>
        <taxon>Eukaryota</taxon>
        <taxon>Viridiplantae</taxon>
        <taxon>Streptophyta</taxon>
        <taxon>Embryophyta</taxon>
        <taxon>Tracheophyta</taxon>
        <taxon>Spermatophyta</taxon>
        <taxon>Pinopsida</taxon>
        <taxon>Pinidae</taxon>
        <taxon>Conifers II</taxon>
        <taxon>Cupressales</taxon>
        <taxon>Taxaceae</taxon>
        <taxon>Taxus</taxon>
    </lineage>
</organism>
<proteinExistence type="predicted"/>
<name>A0AA38LG65_TAXCH</name>
<evidence type="ECO:0000256" key="1">
    <source>
        <dbReference type="SAM" id="MobiDB-lite"/>
    </source>
</evidence>
<accession>A0AA38LG65</accession>
<gene>
    <name evidence="2" type="ORF">KI387_017833</name>
</gene>
<protein>
    <submittedName>
        <fullName evidence="2">Uncharacterized protein</fullName>
    </submittedName>
</protein>
<evidence type="ECO:0000313" key="2">
    <source>
        <dbReference type="EMBL" id="KAH9323194.1"/>
    </source>
</evidence>
<dbReference type="Proteomes" id="UP000824469">
    <property type="component" value="Unassembled WGS sequence"/>
</dbReference>
<keyword evidence="3" id="KW-1185">Reference proteome</keyword>
<feature type="non-terminal residue" evidence="2">
    <location>
        <position position="1"/>
    </location>
</feature>
<sequence>PLAGDKSLSTESNLTPAAVSLVPVRSDSSARPRLNLLPRTKPMEPASETAALEHMEAL</sequence>